<name>A0ABW5QTU2_9BACL</name>
<dbReference type="EMBL" id="JBHUMY010000006">
    <property type="protein sequence ID" value="MFD2659829.1"/>
    <property type="molecule type" value="Genomic_DNA"/>
</dbReference>
<dbReference type="InterPro" id="IPR050272">
    <property type="entry name" value="Isochorismatase-like_hydrls"/>
</dbReference>
<dbReference type="PANTHER" id="PTHR43540:SF6">
    <property type="entry name" value="ISOCHORISMATASE-LIKE DOMAIN-CONTAINING PROTEIN"/>
    <property type="match status" value="1"/>
</dbReference>
<evidence type="ECO:0000313" key="5">
    <source>
        <dbReference type="Proteomes" id="UP001597493"/>
    </source>
</evidence>
<comment type="similarity">
    <text evidence="1">Belongs to the isochorismatase family.</text>
</comment>
<protein>
    <submittedName>
        <fullName evidence="4">Isochorismatase family protein</fullName>
    </submittedName>
</protein>
<dbReference type="InterPro" id="IPR000868">
    <property type="entry name" value="Isochorismatase-like_dom"/>
</dbReference>
<keyword evidence="2" id="KW-0378">Hydrolase</keyword>
<organism evidence="4 5">
    <name type="scientific">Paenibacillus thailandensis</name>
    <dbReference type="NCBI Taxonomy" id="393250"/>
    <lineage>
        <taxon>Bacteria</taxon>
        <taxon>Bacillati</taxon>
        <taxon>Bacillota</taxon>
        <taxon>Bacilli</taxon>
        <taxon>Bacillales</taxon>
        <taxon>Paenibacillaceae</taxon>
        <taxon>Paenibacillus</taxon>
    </lineage>
</organism>
<dbReference type="InterPro" id="IPR036380">
    <property type="entry name" value="Isochorismatase-like_sf"/>
</dbReference>
<evidence type="ECO:0000256" key="2">
    <source>
        <dbReference type="ARBA" id="ARBA00022801"/>
    </source>
</evidence>
<gene>
    <name evidence="4" type="ORF">ACFSW5_06045</name>
</gene>
<proteinExistence type="inferred from homology"/>
<comment type="caution">
    <text evidence="4">The sequence shown here is derived from an EMBL/GenBank/DDBJ whole genome shotgun (WGS) entry which is preliminary data.</text>
</comment>
<sequence length="181" mass="20253">MKALLVIDVQNGIVDLGDFNKELSLTESVIKDFKRSGSPVIFMRHFDDREESPLHESSAGSELHGSLKDYADYVLAKRTPNSFYNTELSATLERLGAAHLFVAGFETEFCCLFTAIAAFDRGYKVTFIKDATGTGNTGETYGMQGLDIRNFVGKVLDWSNVIEVLDYEQYDEKYNSETFPG</sequence>
<dbReference type="PANTHER" id="PTHR43540">
    <property type="entry name" value="PEROXYUREIDOACRYLATE/UREIDOACRYLATE AMIDOHYDROLASE-RELATED"/>
    <property type="match status" value="1"/>
</dbReference>
<dbReference type="RefSeq" id="WP_379270508.1">
    <property type="nucleotide sequence ID" value="NZ_JBHUGT010000015.1"/>
</dbReference>
<keyword evidence="5" id="KW-1185">Reference proteome</keyword>
<evidence type="ECO:0000259" key="3">
    <source>
        <dbReference type="Pfam" id="PF00857"/>
    </source>
</evidence>
<evidence type="ECO:0000256" key="1">
    <source>
        <dbReference type="ARBA" id="ARBA00006336"/>
    </source>
</evidence>
<dbReference type="Pfam" id="PF00857">
    <property type="entry name" value="Isochorismatase"/>
    <property type="match status" value="1"/>
</dbReference>
<evidence type="ECO:0000313" key="4">
    <source>
        <dbReference type="EMBL" id="MFD2659829.1"/>
    </source>
</evidence>
<feature type="domain" description="Isochorismatase-like" evidence="3">
    <location>
        <begin position="3"/>
        <end position="139"/>
    </location>
</feature>
<dbReference type="Gene3D" id="3.40.50.850">
    <property type="entry name" value="Isochorismatase-like"/>
    <property type="match status" value="1"/>
</dbReference>
<reference evidence="5" key="1">
    <citation type="journal article" date="2019" name="Int. J. Syst. Evol. Microbiol.">
        <title>The Global Catalogue of Microorganisms (GCM) 10K type strain sequencing project: providing services to taxonomists for standard genome sequencing and annotation.</title>
        <authorList>
            <consortium name="The Broad Institute Genomics Platform"/>
            <consortium name="The Broad Institute Genome Sequencing Center for Infectious Disease"/>
            <person name="Wu L."/>
            <person name="Ma J."/>
        </authorList>
    </citation>
    <scope>NUCLEOTIDE SEQUENCE [LARGE SCALE GENOMIC DNA]</scope>
    <source>
        <strain evidence="5">TISTR 1827</strain>
    </source>
</reference>
<dbReference type="Proteomes" id="UP001597493">
    <property type="component" value="Unassembled WGS sequence"/>
</dbReference>
<dbReference type="SUPFAM" id="SSF52499">
    <property type="entry name" value="Isochorismatase-like hydrolases"/>
    <property type="match status" value="1"/>
</dbReference>
<accession>A0ABW5QTU2</accession>